<name>A0AAU9AYY7_LYSEN</name>
<keyword evidence="1" id="KW-1133">Transmembrane helix</keyword>
<dbReference type="KEGG" id="lem:LEN_4317"/>
<dbReference type="AlphaFoldDB" id="A0AAU9AYY7"/>
<accession>A0AAU9AYY7</accession>
<feature type="domain" description="FecR protein" evidence="2">
    <location>
        <begin position="142"/>
        <end position="233"/>
    </location>
</feature>
<dbReference type="PANTHER" id="PTHR30273">
    <property type="entry name" value="PERIPLASMIC SIGNAL SENSOR AND SIGMA FACTOR ACTIVATOR FECR-RELATED"/>
    <property type="match status" value="1"/>
</dbReference>
<keyword evidence="1" id="KW-0812">Transmembrane</keyword>
<feature type="domain" description="FecR N-terminal" evidence="3">
    <location>
        <begin position="23"/>
        <end position="62"/>
    </location>
</feature>
<dbReference type="EMBL" id="AP014940">
    <property type="protein sequence ID" value="BAV99804.1"/>
    <property type="molecule type" value="Genomic_DNA"/>
</dbReference>
<gene>
    <name evidence="4" type="ORF">LEN_4317</name>
</gene>
<dbReference type="InterPro" id="IPR006860">
    <property type="entry name" value="FecR"/>
</dbReference>
<dbReference type="PANTHER" id="PTHR30273:SF2">
    <property type="entry name" value="PROTEIN FECR"/>
    <property type="match status" value="1"/>
</dbReference>
<dbReference type="Proteomes" id="UP000218824">
    <property type="component" value="Chromosome"/>
</dbReference>
<evidence type="ECO:0000256" key="1">
    <source>
        <dbReference type="SAM" id="Phobius"/>
    </source>
</evidence>
<evidence type="ECO:0000313" key="4">
    <source>
        <dbReference type="EMBL" id="BAV99804.1"/>
    </source>
</evidence>
<keyword evidence="1" id="KW-0472">Membrane</keyword>
<dbReference type="Gene3D" id="2.60.120.1440">
    <property type="match status" value="1"/>
</dbReference>
<dbReference type="PIRSF" id="PIRSF018266">
    <property type="entry name" value="FecR"/>
    <property type="match status" value="1"/>
</dbReference>
<dbReference type="GO" id="GO:0016989">
    <property type="term" value="F:sigma factor antagonist activity"/>
    <property type="evidence" value="ECO:0007669"/>
    <property type="project" value="TreeGrafter"/>
</dbReference>
<dbReference type="RefSeq" id="WP_096380998.1">
    <property type="nucleotide sequence ID" value="NZ_AP014940.1"/>
</dbReference>
<dbReference type="GeneID" id="83066108"/>
<dbReference type="Pfam" id="PF16220">
    <property type="entry name" value="DUF4880"/>
    <property type="match status" value="1"/>
</dbReference>
<reference evidence="4 5" key="1">
    <citation type="journal article" date="2017" name="DNA Res.">
        <title>Complete genome sequence and expression profile of the commercial lytic enzyme producer Lysobacter enzymogenes M497-1.</title>
        <authorList>
            <person name="Takami H."/>
            <person name="Toyoda A."/>
            <person name="Uchiyama I."/>
            <person name="Itoh T."/>
            <person name="Takaki Y."/>
            <person name="Arai W."/>
            <person name="Nishi S."/>
            <person name="Kawai M."/>
            <person name="Shinya K."/>
            <person name="Ikeda H."/>
        </authorList>
    </citation>
    <scope>NUCLEOTIDE SEQUENCE [LARGE SCALE GENOMIC DNA]</scope>
    <source>
        <strain evidence="4 5">M497-1</strain>
    </source>
</reference>
<sequence length="350" mass="37113">MTRSAPPACSEPPYPADDDLAGQARAWVARLASGEIDESELSAFAAWREAPAHREAFARQRALWLALAPIREAFEFAPEPPDAATTVTAIPAAASPAIAARTFAAAPRARRRRVAAWSVATAACLTAAVAAAPTLALSLRSDYRTGAAPQRYTLDDGSLLALDADSAVAVHYDRQQRRIALLRGNAWFQVAHGDARAFRVEALGGAVRDIGTAFEVRRLDTSVQAAVSEGLVEVASGARAPVRVAAGQWVSYGEDAPVSAPRTVATADIAGWRRSELSLDAVPADEALRRIARYRDAPVWTLGSFASAPKISASLRTDRSDEAIAAVAERARLRVQRLPGGALLVRPPAD</sequence>
<proteinExistence type="predicted"/>
<dbReference type="InterPro" id="IPR032623">
    <property type="entry name" value="FecR_N"/>
</dbReference>
<evidence type="ECO:0000259" key="3">
    <source>
        <dbReference type="Pfam" id="PF16220"/>
    </source>
</evidence>
<feature type="transmembrane region" description="Helical" evidence="1">
    <location>
        <begin position="114"/>
        <end position="136"/>
    </location>
</feature>
<evidence type="ECO:0000259" key="2">
    <source>
        <dbReference type="Pfam" id="PF04773"/>
    </source>
</evidence>
<evidence type="ECO:0000313" key="5">
    <source>
        <dbReference type="Proteomes" id="UP000218824"/>
    </source>
</evidence>
<dbReference type="Pfam" id="PF04773">
    <property type="entry name" value="FecR"/>
    <property type="match status" value="1"/>
</dbReference>
<dbReference type="InterPro" id="IPR012373">
    <property type="entry name" value="Ferrdict_sens_TM"/>
</dbReference>
<organism evidence="4 5">
    <name type="scientific">Lysobacter enzymogenes</name>
    <dbReference type="NCBI Taxonomy" id="69"/>
    <lineage>
        <taxon>Bacteria</taxon>
        <taxon>Pseudomonadati</taxon>
        <taxon>Pseudomonadota</taxon>
        <taxon>Gammaproteobacteria</taxon>
        <taxon>Lysobacterales</taxon>
        <taxon>Lysobacteraceae</taxon>
        <taxon>Lysobacter</taxon>
    </lineage>
</organism>
<protein>
    <submittedName>
        <fullName evidence="4">Anti-FecI sigma factor, FecR</fullName>
    </submittedName>
</protein>